<protein>
    <submittedName>
        <fullName evidence="7">Protein kinase</fullName>
    </submittedName>
</protein>
<keyword evidence="2 5" id="KW-0547">Nucleotide-binding</keyword>
<evidence type="ECO:0000256" key="3">
    <source>
        <dbReference type="ARBA" id="ARBA00022777"/>
    </source>
</evidence>
<organism evidence="7 8">
    <name type="scientific">Vibrio mediterranei</name>
    <dbReference type="NCBI Taxonomy" id="689"/>
    <lineage>
        <taxon>Bacteria</taxon>
        <taxon>Pseudomonadati</taxon>
        <taxon>Pseudomonadota</taxon>
        <taxon>Gammaproteobacteria</taxon>
        <taxon>Vibrionales</taxon>
        <taxon>Vibrionaceae</taxon>
        <taxon>Vibrio</taxon>
    </lineage>
</organism>
<dbReference type="Proteomes" id="UP000238163">
    <property type="component" value="Unassembled WGS sequence"/>
</dbReference>
<dbReference type="InterPro" id="IPR017441">
    <property type="entry name" value="Protein_kinase_ATP_BS"/>
</dbReference>
<dbReference type="EMBL" id="NWTN01000026">
    <property type="protein sequence ID" value="PRQ65150.1"/>
    <property type="molecule type" value="Genomic_DNA"/>
</dbReference>
<evidence type="ECO:0000256" key="4">
    <source>
        <dbReference type="ARBA" id="ARBA00022840"/>
    </source>
</evidence>
<evidence type="ECO:0000256" key="5">
    <source>
        <dbReference type="PROSITE-ProRule" id="PRU10141"/>
    </source>
</evidence>
<feature type="binding site" evidence="5">
    <location>
        <position position="43"/>
    </location>
    <ligand>
        <name>ATP</name>
        <dbReference type="ChEBI" id="CHEBI:30616"/>
    </ligand>
</feature>
<evidence type="ECO:0000313" key="8">
    <source>
        <dbReference type="Proteomes" id="UP000238163"/>
    </source>
</evidence>
<evidence type="ECO:0000256" key="2">
    <source>
        <dbReference type="ARBA" id="ARBA00022741"/>
    </source>
</evidence>
<evidence type="ECO:0000259" key="6">
    <source>
        <dbReference type="PROSITE" id="PS50011"/>
    </source>
</evidence>
<accession>A0ABX5D9J9</accession>
<dbReference type="PROSITE" id="PS50011">
    <property type="entry name" value="PROTEIN_KINASE_DOM"/>
    <property type="match status" value="1"/>
</dbReference>
<dbReference type="InterPro" id="IPR011009">
    <property type="entry name" value="Kinase-like_dom_sf"/>
</dbReference>
<keyword evidence="4 5" id="KW-0067">ATP-binding</keyword>
<dbReference type="SUPFAM" id="SSF56112">
    <property type="entry name" value="Protein kinase-like (PK-like)"/>
    <property type="match status" value="1"/>
</dbReference>
<proteinExistence type="predicted"/>
<dbReference type="InterPro" id="IPR050339">
    <property type="entry name" value="CC_SR_Kinase"/>
</dbReference>
<feature type="domain" description="Protein kinase" evidence="6">
    <location>
        <begin position="10"/>
        <end position="263"/>
    </location>
</feature>
<dbReference type="PROSITE" id="PS00107">
    <property type="entry name" value="PROTEIN_KINASE_ATP"/>
    <property type="match status" value="1"/>
</dbReference>
<dbReference type="SMART" id="SM00220">
    <property type="entry name" value="S_TKc"/>
    <property type="match status" value="1"/>
</dbReference>
<gene>
    <name evidence="7" type="ORF">COR51_23805</name>
</gene>
<evidence type="ECO:0000256" key="1">
    <source>
        <dbReference type="ARBA" id="ARBA00022679"/>
    </source>
</evidence>
<keyword evidence="3 7" id="KW-0418">Kinase</keyword>
<reference evidence="7 8" key="1">
    <citation type="submission" date="2018-03" db="EMBL/GenBank/DDBJ databases">
        <title>Genetic Diversity and Phenotypic Plasticity of AHL Mediated Quorum Sensing in Environmental Strains of Vibrio mediterranei.</title>
        <authorList>
            <person name="Lantoine F."/>
            <person name="Vouve F."/>
        </authorList>
    </citation>
    <scope>NUCLEOTIDE SEQUENCE [LARGE SCALE GENOMIC DNA]</scope>
    <source>
        <strain evidence="7 8">17LN0615E</strain>
    </source>
</reference>
<evidence type="ECO:0000313" key="7">
    <source>
        <dbReference type="EMBL" id="PRQ65150.1"/>
    </source>
</evidence>
<name>A0ABX5D9J9_9VIBR</name>
<keyword evidence="1" id="KW-0808">Transferase</keyword>
<dbReference type="Gene3D" id="1.10.510.10">
    <property type="entry name" value="Transferase(Phosphotransferase) domain 1"/>
    <property type="match status" value="1"/>
</dbReference>
<dbReference type="RefSeq" id="WP_106008927.1">
    <property type="nucleotide sequence ID" value="NZ_NWTN01000026.1"/>
</dbReference>
<sequence>MDECGNYYIEDVGPRLGRGGFGEVFKCYVYNRSKTHRKHYARKYFSPSPENDNTPVREIANLRERFLVEIKTQYSLNNRDYNCIAPIVLFNTLGDKPYFIMELAECNLRDCIDNGMNEHQKASAIVQTLKGVQLIHENKYIHRDLKPENVLRYPNEEYKISDFGLVKDLDTIRAEVKTRFKPNALGTDGYRAPEIGDSGLFSVQSDIYALGKIISDIYAGKTPDKVKRIIATCTQFFASDRYNSVEVLLDAYVKAVKPVSEIA</sequence>
<dbReference type="GO" id="GO:0016301">
    <property type="term" value="F:kinase activity"/>
    <property type="evidence" value="ECO:0007669"/>
    <property type="project" value="UniProtKB-KW"/>
</dbReference>
<keyword evidence="8" id="KW-1185">Reference proteome</keyword>
<comment type="caution">
    <text evidence="7">The sequence shown here is derived from an EMBL/GenBank/DDBJ whole genome shotgun (WGS) entry which is preliminary data.</text>
</comment>
<dbReference type="Pfam" id="PF00069">
    <property type="entry name" value="Pkinase"/>
    <property type="match status" value="1"/>
</dbReference>
<dbReference type="InterPro" id="IPR000719">
    <property type="entry name" value="Prot_kinase_dom"/>
</dbReference>
<dbReference type="PANTHER" id="PTHR11042">
    <property type="entry name" value="EUKARYOTIC TRANSLATION INITIATION FACTOR 2-ALPHA KINASE EIF2-ALPHA KINASE -RELATED"/>
    <property type="match status" value="1"/>
</dbReference>